<dbReference type="InterPro" id="IPR006121">
    <property type="entry name" value="HMA_dom"/>
</dbReference>
<keyword evidence="1" id="KW-0732">Signal</keyword>
<keyword evidence="4" id="KW-1185">Reference proteome</keyword>
<dbReference type="InterPro" id="IPR021782">
    <property type="entry name" value="DUF3347"/>
</dbReference>
<name>A0A4R5FA48_9FLAO</name>
<dbReference type="CDD" id="cd00371">
    <property type="entry name" value="HMA"/>
    <property type="match status" value="1"/>
</dbReference>
<dbReference type="OrthoDB" id="5513217at2"/>
<proteinExistence type="predicted"/>
<evidence type="ECO:0000259" key="2">
    <source>
        <dbReference type="Pfam" id="PF11827"/>
    </source>
</evidence>
<feature type="chain" id="PRO_5020696993" evidence="1">
    <location>
        <begin position="23"/>
        <end position="300"/>
    </location>
</feature>
<organism evidence="3 4">
    <name type="scientific">Flavobacterium rhamnosiphilum</name>
    <dbReference type="NCBI Taxonomy" id="2541724"/>
    <lineage>
        <taxon>Bacteria</taxon>
        <taxon>Pseudomonadati</taxon>
        <taxon>Bacteroidota</taxon>
        <taxon>Flavobacteriia</taxon>
        <taxon>Flavobacteriales</taxon>
        <taxon>Flavobacteriaceae</taxon>
        <taxon>Flavobacterium</taxon>
    </lineage>
</organism>
<accession>A0A4R5FA48</accession>
<reference evidence="3 4" key="1">
    <citation type="submission" date="2019-03" db="EMBL/GenBank/DDBJ databases">
        <title>Novel species of Flavobacterium.</title>
        <authorList>
            <person name="Liu Q."/>
            <person name="Xin Y.-H."/>
        </authorList>
    </citation>
    <scope>NUCLEOTIDE SEQUENCE [LARGE SCALE GENOMIC DNA]</scope>
    <source>
        <strain evidence="3 4">LB3P52</strain>
    </source>
</reference>
<dbReference type="SUPFAM" id="SSF55008">
    <property type="entry name" value="HMA, heavy metal-associated domain"/>
    <property type="match status" value="1"/>
</dbReference>
<protein>
    <submittedName>
        <fullName evidence="3">DUF3347 domain-containing protein</fullName>
    </submittedName>
</protein>
<evidence type="ECO:0000313" key="4">
    <source>
        <dbReference type="Proteomes" id="UP000294814"/>
    </source>
</evidence>
<dbReference type="GO" id="GO:0046872">
    <property type="term" value="F:metal ion binding"/>
    <property type="evidence" value="ECO:0007669"/>
    <property type="project" value="InterPro"/>
</dbReference>
<evidence type="ECO:0000256" key="1">
    <source>
        <dbReference type="SAM" id="SignalP"/>
    </source>
</evidence>
<feature type="signal peptide" evidence="1">
    <location>
        <begin position="1"/>
        <end position="22"/>
    </location>
</feature>
<comment type="caution">
    <text evidence="3">The sequence shown here is derived from an EMBL/GenBank/DDBJ whole genome shotgun (WGS) entry which is preliminary data.</text>
</comment>
<sequence length="300" mass="34140">MKSLKKTVMTIALLLSFVVSNAQIKNAKTETVKIFGNCGMCETSIEKAGSLKKNANVDWNKDTKMATLTYDAKKTNQDEILKRIALAGYDSEKFLAPDDVYNNLHGCCQYDRETKVAVKTEIKSDPSDSEKAKQMATMENHSAHANQSETQKIEQATQNQLKPVFDNYFLLKDALVKTDSKTTSMQSKKLRSAINEIKMETLKMEEHMVWMKVMNQLKEDAKHISETQDVKHQRDYFMTLSKNMYELLKVSKVETPIYYQFCPMANGGKGANWLSKENTIKNPYYGSQMLSCGKTVETIK</sequence>
<dbReference type="EMBL" id="SMLG01000004">
    <property type="protein sequence ID" value="TDE44969.1"/>
    <property type="molecule type" value="Genomic_DNA"/>
</dbReference>
<dbReference type="AlphaFoldDB" id="A0A4R5FA48"/>
<dbReference type="Gene3D" id="3.30.70.100">
    <property type="match status" value="1"/>
</dbReference>
<dbReference type="RefSeq" id="WP_131915865.1">
    <property type="nucleotide sequence ID" value="NZ_SMLG01000004.1"/>
</dbReference>
<dbReference type="Proteomes" id="UP000294814">
    <property type="component" value="Unassembled WGS sequence"/>
</dbReference>
<gene>
    <name evidence="3" type="ORF">E0I26_07485</name>
</gene>
<evidence type="ECO:0000313" key="3">
    <source>
        <dbReference type="EMBL" id="TDE44969.1"/>
    </source>
</evidence>
<dbReference type="Pfam" id="PF11827">
    <property type="entry name" value="DUF3347"/>
    <property type="match status" value="1"/>
</dbReference>
<feature type="domain" description="DUF3347" evidence="2">
    <location>
        <begin position="164"/>
        <end position="253"/>
    </location>
</feature>
<dbReference type="InterPro" id="IPR036163">
    <property type="entry name" value="HMA_dom_sf"/>
</dbReference>